<sequence>MASLAHPHQVYGFGIPNGLDIPQAGDFAPQSNLSPSDAQMKRNGLSFSASIGQSGHHHNVMMGGGGMNGQSSPGQEGHIKRPMNAFMVWSRMQRRQIAKDNPKMHNSEISKRLGAEWKLLTEMQKRPFIDEAKRLRAMHMKEHPDYKSRPRRKPKNPLAQQSQSLSMSMQQQAKQSALQSSYNPFHPQLPPYFATAGSHPLEQHYPVPYFSGFDPLALSKLSAQTNNNHQTSNANTMNQTHHQSMDTSKIVTSTPSLVGSFYSGLYNNITSPAAALYSQMHSMNSNVAAGLYTPSSASSTSPGSSPNTGSQSALPDLDSSVRRPVPVLY</sequence>
<dbReference type="GO" id="GO:0000122">
    <property type="term" value="P:negative regulation of transcription by RNA polymerase II"/>
    <property type="evidence" value="ECO:0007669"/>
    <property type="project" value="TreeGrafter"/>
</dbReference>
<dbReference type="SUPFAM" id="SSF47095">
    <property type="entry name" value="HMG-box"/>
    <property type="match status" value="1"/>
</dbReference>
<evidence type="ECO:0000256" key="1">
    <source>
        <dbReference type="ARBA" id="ARBA00004123"/>
    </source>
</evidence>
<dbReference type="InterPro" id="IPR009071">
    <property type="entry name" value="HMG_box_dom"/>
</dbReference>
<gene>
    <name evidence="7" type="ORF">CLUMA_CG018935</name>
</gene>
<dbReference type="GO" id="GO:0000978">
    <property type="term" value="F:RNA polymerase II cis-regulatory region sequence-specific DNA binding"/>
    <property type="evidence" value="ECO:0007669"/>
    <property type="project" value="TreeGrafter"/>
</dbReference>
<evidence type="ECO:0000256" key="2">
    <source>
        <dbReference type="ARBA" id="ARBA00023125"/>
    </source>
</evidence>
<dbReference type="AlphaFoldDB" id="A0A1J1J629"/>
<dbReference type="Pfam" id="PF00505">
    <property type="entry name" value="HMG_box"/>
    <property type="match status" value="1"/>
</dbReference>
<dbReference type="GO" id="GO:0001228">
    <property type="term" value="F:DNA-binding transcription activator activity, RNA polymerase II-specific"/>
    <property type="evidence" value="ECO:0007669"/>
    <property type="project" value="TreeGrafter"/>
</dbReference>
<feature type="domain" description="HMG box" evidence="6">
    <location>
        <begin position="79"/>
        <end position="147"/>
    </location>
</feature>
<evidence type="ECO:0000313" key="7">
    <source>
        <dbReference type="EMBL" id="CRL06345.1"/>
    </source>
</evidence>
<dbReference type="InterPro" id="IPR050140">
    <property type="entry name" value="SRY-related_HMG-box_TF-like"/>
</dbReference>
<feature type="region of interest" description="Disordered" evidence="5">
    <location>
        <begin position="293"/>
        <end position="329"/>
    </location>
</feature>
<evidence type="ECO:0000256" key="3">
    <source>
        <dbReference type="ARBA" id="ARBA00023242"/>
    </source>
</evidence>
<organism evidence="7 8">
    <name type="scientific">Clunio marinus</name>
    <dbReference type="NCBI Taxonomy" id="568069"/>
    <lineage>
        <taxon>Eukaryota</taxon>
        <taxon>Metazoa</taxon>
        <taxon>Ecdysozoa</taxon>
        <taxon>Arthropoda</taxon>
        <taxon>Hexapoda</taxon>
        <taxon>Insecta</taxon>
        <taxon>Pterygota</taxon>
        <taxon>Neoptera</taxon>
        <taxon>Endopterygota</taxon>
        <taxon>Diptera</taxon>
        <taxon>Nematocera</taxon>
        <taxon>Chironomoidea</taxon>
        <taxon>Chironomidae</taxon>
        <taxon>Clunio</taxon>
    </lineage>
</organism>
<dbReference type="Gene3D" id="1.10.30.10">
    <property type="entry name" value="High mobility group box domain"/>
    <property type="match status" value="1"/>
</dbReference>
<comment type="subcellular location">
    <subcellularLocation>
        <location evidence="1">Nucleus</location>
    </subcellularLocation>
</comment>
<dbReference type="EMBL" id="CVRI01000066">
    <property type="protein sequence ID" value="CRL06345.1"/>
    <property type="molecule type" value="Genomic_DNA"/>
</dbReference>
<keyword evidence="3 4" id="KW-0539">Nucleus</keyword>
<name>A0A1J1J629_9DIPT</name>
<dbReference type="PROSITE" id="PS50118">
    <property type="entry name" value="HMG_BOX_2"/>
    <property type="match status" value="1"/>
</dbReference>
<evidence type="ECO:0000256" key="5">
    <source>
        <dbReference type="SAM" id="MobiDB-lite"/>
    </source>
</evidence>
<feature type="DNA-binding region" description="HMG box" evidence="4">
    <location>
        <begin position="79"/>
        <end position="147"/>
    </location>
</feature>
<accession>A0A1J1J629</accession>
<dbReference type="GO" id="GO:0007420">
    <property type="term" value="P:brain development"/>
    <property type="evidence" value="ECO:0007669"/>
    <property type="project" value="TreeGrafter"/>
</dbReference>
<dbReference type="GO" id="GO:0005634">
    <property type="term" value="C:nucleus"/>
    <property type="evidence" value="ECO:0007669"/>
    <property type="project" value="UniProtKB-SubCell"/>
</dbReference>
<protein>
    <submittedName>
        <fullName evidence="7">CLUMA_CG018935, isoform A</fullName>
    </submittedName>
</protein>
<feature type="region of interest" description="Disordered" evidence="5">
    <location>
        <begin position="142"/>
        <end position="182"/>
    </location>
</feature>
<feature type="region of interest" description="Disordered" evidence="5">
    <location>
        <begin position="48"/>
        <end position="78"/>
    </location>
</feature>
<feature type="compositionally biased region" description="Low complexity" evidence="5">
    <location>
        <begin position="158"/>
        <end position="181"/>
    </location>
</feature>
<keyword evidence="8" id="KW-1185">Reference proteome</keyword>
<dbReference type="FunFam" id="1.10.30.10:FF:000002">
    <property type="entry name" value="transcription factor Sox-2"/>
    <property type="match status" value="1"/>
</dbReference>
<dbReference type="Proteomes" id="UP000183832">
    <property type="component" value="Unassembled WGS sequence"/>
</dbReference>
<evidence type="ECO:0000256" key="4">
    <source>
        <dbReference type="PROSITE-ProRule" id="PRU00267"/>
    </source>
</evidence>
<dbReference type="PANTHER" id="PTHR10270:SF324">
    <property type="entry name" value="SOX DOMAIN-CONTAINING PROTEIN DICHAETE-RELATED"/>
    <property type="match status" value="1"/>
</dbReference>
<evidence type="ECO:0000259" key="6">
    <source>
        <dbReference type="PROSITE" id="PS50118"/>
    </source>
</evidence>
<evidence type="ECO:0000313" key="8">
    <source>
        <dbReference type="Proteomes" id="UP000183832"/>
    </source>
</evidence>
<dbReference type="OrthoDB" id="6247875at2759"/>
<dbReference type="CDD" id="cd01388">
    <property type="entry name" value="HMG-box_SoxB"/>
    <property type="match status" value="1"/>
</dbReference>
<dbReference type="GO" id="GO:0030182">
    <property type="term" value="P:neuron differentiation"/>
    <property type="evidence" value="ECO:0007669"/>
    <property type="project" value="TreeGrafter"/>
</dbReference>
<keyword evidence="2 4" id="KW-0238">DNA-binding</keyword>
<dbReference type="SMART" id="SM00398">
    <property type="entry name" value="HMG"/>
    <property type="match status" value="1"/>
</dbReference>
<dbReference type="PANTHER" id="PTHR10270">
    <property type="entry name" value="SOX TRANSCRIPTION FACTOR"/>
    <property type="match status" value="1"/>
</dbReference>
<proteinExistence type="predicted"/>
<reference evidence="7 8" key="1">
    <citation type="submission" date="2015-04" db="EMBL/GenBank/DDBJ databases">
        <authorList>
            <person name="Syromyatnikov M.Y."/>
            <person name="Popov V.N."/>
        </authorList>
    </citation>
    <scope>NUCLEOTIDE SEQUENCE [LARGE SCALE GENOMIC DNA]</scope>
</reference>
<dbReference type="InterPro" id="IPR036910">
    <property type="entry name" value="HMG_box_dom_sf"/>
</dbReference>
<feature type="compositionally biased region" description="Low complexity" evidence="5">
    <location>
        <begin position="293"/>
        <end position="312"/>
    </location>
</feature>
<dbReference type="STRING" id="568069.A0A1J1J629"/>